<evidence type="ECO:0000256" key="6">
    <source>
        <dbReference type="ARBA" id="ARBA00023237"/>
    </source>
</evidence>
<keyword evidence="4 7" id="KW-0812">Transmembrane</keyword>
<reference evidence="11" key="1">
    <citation type="submission" date="2018-05" db="EMBL/GenBank/DDBJ databases">
        <authorList>
            <person name="Cea G.-C."/>
            <person name="William W."/>
        </authorList>
    </citation>
    <scope>NUCLEOTIDE SEQUENCE [LARGE SCALE GENOMIC DNA]</scope>
    <source>
        <strain evidence="11">DB21MT 5</strain>
    </source>
</reference>
<dbReference type="GO" id="GO:0009279">
    <property type="term" value="C:cell outer membrane"/>
    <property type="evidence" value="ECO:0007669"/>
    <property type="project" value="UniProtKB-SubCell"/>
</dbReference>
<evidence type="ECO:0000256" key="1">
    <source>
        <dbReference type="ARBA" id="ARBA00004571"/>
    </source>
</evidence>
<accession>A0A330LIJ4</accession>
<dbReference type="PROSITE" id="PS52016">
    <property type="entry name" value="TONB_DEPENDENT_REC_3"/>
    <property type="match status" value="1"/>
</dbReference>
<keyword evidence="6 7" id="KW-0998">Cell outer membrane</keyword>
<comment type="similarity">
    <text evidence="7">Belongs to the TonB-dependent receptor family.</text>
</comment>
<dbReference type="AlphaFoldDB" id="A0A330LIJ4"/>
<evidence type="ECO:0000313" key="11">
    <source>
        <dbReference type="Proteomes" id="UP000250163"/>
    </source>
</evidence>
<feature type="chain" id="PRO_5016258111" description="TonB-dependent receptor plug domain-containing protein" evidence="8">
    <location>
        <begin position="27"/>
        <end position="222"/>
    </location>
</feature>
<evidence type="ECO:0000256" key="8">
    <source>
        <dbReference type="SAM" id="SignalP"/>
    </source>
</evidence>
<evidence type="ECO:0000256" key="3">
    <source>
        <dbReference type="ARBA" id="ARBA00022452"/>
    </source>
</evidence>
<proteinExistence type="inferred from homology"/>
<protein>
    <recommendedName>
        <fullName evidence="9">TonB-dependent receptor plug domain-containing protein</fullName>
    </recommendedName>
</protein>
<dbReference type="EMBL" id="LS483250">
    <property type="protein sequence ID" value="SQD76967.1"/>
    <property type="molecule type" value="Genomic_DNA"/>
</dbReference>
<sequence>MKMRINTIFKLNTLVLAIFSSLSVSASEQNITTVVANNTERAITVDQPGKSLITREEIEEQQANNVAEILDTIPGITIDGGARQGGERINIRGFSATEDLAFYVDGAPIGFQQYRYGSFFFDPSMIGEVEVTKGAHDYKTGNGGAGGSIRVKTKDAEDLLREGESFGVRVQAGFNSGDHNQRYSVTAYGKTGGLQYLVNGITRNTGDMADGNGNTVKFSGSE</sequence>
<dbReference type="Gene3D" id="2.40.170.20">
    <property type="entry name" value="TonB-dependent receptor, beta-barrel domain"/>
    <property type="match status" value="1"/>
</dbReference>
<dbReference type="GO" id="GO:0015344">
    <property type="term" value="F:siderophore uptake transmembrane transporter activity"/>
    <property type="evidence" value="ECO:0007669"/>
    <property type="project" value="TreeGrafter"/>
</dbReference>
<evidence type="ECO:0000259" key="9">
    <source>
        <dbReference type="Pfam" id="PF07715"/>
    </source>
</evidence>
<dbReference type="Proteomes" id="UP000250163">
    <property type="component" value="Chromosome MORIYA"/>
</dbReference>
<dbReference type="InterPro" id="IPR037066">
    <property type="entry name" value="Plug_dom_sf"/>
</dbReference>
<evidence type="ECO:0000256" key="4">
    <source>
        <dbReference type="ARBA" id="ARBA00022692"/>
    </source>
</evidence>
<dbReference type="InterPro" id="IPR012910">
    <property type="entry name" value="Plug_dom"/>
</dbReference>
<evidence type="ECO:0000256" key="7">
    <source>
        <dbReference type="PROSITE-ProRule" id="PRU01360"/>
    </source>
</evidence>
<dbReference type="PANTHER" id="PTHR30069:SF56">
    <property type="entry name" value="TONB-DEPENDENT HEME RECEPTOR A"/>
    <property type="match status" value="1"/>
</dbReference>
<dbReference type="Pfam" id="PF07715">
    <property type="entry name" value="Plug"/>
    <property type="match status" value="1"/>
</dbReference>
<gene>
    <name evidence="10" type="ORF">MORIYA_0489</name>
</gene>
<dbReference type="GO" id="GO:0044718">
    <property type="term" value="P:siderophore transmembrane transport"/>
    <property type="evidence" value="ECO:0007669"/>
    <property type="project" value="TreeGrafter"/>
</dbReference>
<keyword evidence="11" id="KW-1185">Reference proteome</keyword>
<keyword evidence="3 7" id="KW-1134">Transmembrane beta strand</keyword>
<evidence type="ECO:0000313" key="10">
    <source>
        <dbReference type="EMBL" id="SQD76967.1"/>
    </source>
</evidence>
<keyword evidence="2 7" id="KW-0813">Transport</keyword>
<keyword evidence="8" id="KW-0732">Signal</keyword>
<name>A0A330LIJ4_9GAMM</name>
<evidence type="ECO:0000256" key="5">
    <source>
        <dbReference type="ARBA" id="ARBA00023136"/>
    </source>
</evidence>
<dbReference type="InterPro" id="IPR039426">
    <property type="entry name" value="TonB-dep_rcpt-like"/>
</dbReference>
<dbReference type="PANTHER" id="PTHR30069">
    <property type="entry name" value="TONB-DEPENDENT OUTER MEMBRANE RECEPTOR"/>
    <property type="match status" value="1"/>
</dbReference>
<feature type="signal peptide" evidence="8">
    <location>
        <begin position="1"/>
        <end position="26"/>
    </location>
</feature>
<feature type="domain" description="TonB-dependent receptor plug" evidence="9">
    <location>
        <begin position="51"/>
        <end position="147"/>
    </location>
</feature>
<organism evidence="10 11">
    <name type="scientific">Moritella yayanosii</name>
    <dbReference type="NCBI Taxonomy" id="69539"/>
    <lineage>
        <taxon>Bacteria</taxon>
        <taxon>Pseudomonadati</taxon>
        <taxon>Pseudomonadota</taxon>
        <taxon>Gammaproteobacteria</taxon>
        <taxon>Alteromonadales</taxon>
        <taxon>Moritellaceae</taxon>
        <taxon>Moritella</taxon>
    </lineage>
</organism>
<dbReference type="InterPro" id="IPR036942">
    <property type="entry name" value="Beta-barrel_TonB_sf"/>
</dbReference>
<comment type="subcellular location">
    <subcellularLocation>
        <location evidence="1 7">Cell outer membrane</location>
        <topology evidence="1 7">Multi-pass membrane protein</topology>
    </subcellularLocation>
</comment>
<dbReference type="KEGG" id="mya:MORIYA_0489"/>
<dbReference type="SUPFAM" id="SSF56935">
    <property type="entry name" value="Porins"/>
    <property type="match status" value="1"/>
</dbReference>
<keyword evidence="5 7" id="KW-0472">Membrane</keyword>
<dbReference type="Gene3D" id="2.170.130.10">
    <property type="entry name" value="TonB-dependent receptor, plug domain"/>
    <property type="match status" value="1"/>
</dbReference>
<evidence type="ECO:0000256" key="2">
    <source>
        <dbReference type="ARBA" id="ARBA00022448"/>
    </source>
</evidence>